<dbReference type="AlphaFoldDB" id="A0A1I4BKH5"/>
<dbReference type="InterPro" id="IPR017560">
    <property type="entry name" value="Cyt_c_biogenesis_CcmI"/>
</dbReference>
<accession>A0A1I4BKH5</accession>
<gene>
    <name evidence="3" type="ORF">SAMN04488036_1011049</name>
</gene>
<evidence type="ECO:0000256" key="1">
    <source>
        <dbReference type="ARBA" id="ARBA00022748"/>
    </source>
</evidence>
<keyword evidence="2" id="KW-1133">Transmembrane helix</keyword>
<organism evidence="3 4">
    <name type="scientific">Shimia haliotis</name>
    <dbReference type="NCBI Taxonomy" id="1280847"/>
    <lineage>
        <taxon>Bacteria</taxon>
        <taxon>Pseudomonadati</taxon>
        <taxon>Pseudomonadota</taxon>
        <taxon>Alphaproteobacteria</taxon>
        <taxon>Rhodobacterales</taxon>
        <taxon>Roseobacteraceae</taxon>
    </lineage>
</organism>
<evidence type="ECO:0000256" key="2">
    <source>
        <dbReference type="SAM" id="Phobius"/>
    </source>
</evidence>
<keyword evidence="2" id="KW-0472">Membrane</keyword>
<protein>
    <submittedName>
        <fullName evidence="3">Cytochrome c-type biogenesis protein CcmH</fullName>
    </submittedName>
</protein>
<sequence>MTFWIVAGVFALVSIALMALAVLRRPEAEEHPAAYDLRVYRDQLKDVDKDLTRGVINESDATRIRTEISRRILSADAQLQAADDSTASGGPALKGLIAVLALIIAGGTFGLYAVLGENGADDQPLDLRVAMAKERLDNRDGQDVAEASLPAPQPVEPDAEFAALMEKLRVAVKDNPDDLRGHVLLAQNEASLNNLIAAHQAQAQVIRIKGAEATPSDYLIHASMLISAANGYVSPEAQASLQAALDKEPTNLLGRYYWGLMLMQNGRPDATFQIWDQVLLQSPPDAPWVAPIRMRMEDLSWFAGVKNYQLPAPMGPHGGTLSGPTAEDMQAASEMDSEDQQAMIRSMVEGLADRLATEGGTPEEWARLISAYGVLGEQDRAALIWGEAQQVFAAVPDALEVVRAGARRAGVTQ</sequence>
<evidence type="ECO:0000313" key="4">
    <source>
        <dbReference type="Proteomes" id="UP000198851"/>
    </source>
</evidence>
<dbReference type="OrthoDB" id="9815847at2"/>
<feature type="transmembrane region" description="Helical" evidence="2">
    <location>
        <begin position="6"/>
        <end position="23"/>
    </location>
</feature>
<dbReference type="InterPro" id="IPR011990">
    <property type="entry name" value="TPR-like_helical_dom_sf"/>
</dbReference>
<evidence type="ECO:0000313" key="3">
    <source>
        <dbReference type="EMBL" id="SFK68381.1"/>
    </source>
</evidence>
<keyword evidence="4" id="KW-1185">Reference proteome</keyword>
<dbReference type="SUPFAM" id="SSF48452">
    <property type="entry name" value="TPR-like"/>
    <property type="match status" value="1"/>
</dbReference>
<dbReference type="Gene3D" id="1.25.40.10">
    <property type="entry name" value="Tetratricopeptide repeat domain"/>
    <property type="match status" value="1"/>
</dbReference>
<dbReference type="RefSeq" id="WP_093321078.1">
    <property type="nucleotide sequence ID" value="NZ_FOSZ01000001.1"/>
</dbReference>
<dbReference type="GO" id="GO:0017004">
    <property type="term" value="P:cytochrome complex assembly"/>
    <property type="evidence" value="ECO:0007669"/>
    <property type="project" value="UniProtKB-KW"/>
</dbReference>
<dbReference type="EMBL" id="FOSZ01000001">
    <property type="protein sequence ID" value="SFK68381.1"/>
    <property type="molecule type" value="Genomic_DNA"/>
</dbReference>
<dbReference type="STRING" id="1280847.SAMN04488036_1011049"/>
<proteinExistence type="predicted"/>
<feature type="transmembrane region" description="Helical" evidence="2">
    <location>
        <begin position="95"/>
        <end position="115"/>
    </location>
</feature>
<dbReference type="Proteomes" id="UP000198851">
    <property type="component" value="Unassembled WGS sequence"/>
</dbReference>
<reference evidence="4" key="1">
    <citation type="submission" date="2016-10" db="EMBL/GenBank/DDBJ databases">
        <authorList>
            <person name="Varghese N."/>
            <person name="Submissions S."/>
        </authorList>
    </citation>
    <scope>NUCLEOTIDE SEQUENCE [LARGE SCALE GENOMIC DNA]</scope>
    <source>
        <strain evidence="4">DSM 28453</strain>
    </source>
</reference>
<keyword evidence="1" id="KW-0201">Cytochrome c-type biogenesis</keyword>
<dbReference type="NCBIfam" id="TIGR03142">
    <property type="entry name" value="cytochro_ccmI"/>
    <property type="match status" value="1"/>
</dbReference>
<keyword evidence="2" id="KW-0812">Transmembrane</keyword>
<name>A0A1I4BKH5_9RHOB</name>